<evidence type="ECO:0000313" key="3">
    <source>
        <dbReference type="Proteomes" id="UP001488838"/>
    </source>
</evidence>
<dbReference type="EMBL" id="JBBHLL010000309">
    <property type="protein sequence ID" value="KAK7806200.1"/>
    <property type="molecule type" value="Genomic_DNA"/>
</dbReference>
<protein>
    <submittedName>
        <fullName evidence="2">Uncharacterized protein</fullName>
    </submittedName>
</protein>
<feature type="region of interest" description="Disordered" evidence="1">
    <location>
        <begin position="1"/>
        <end position="82"/>
    </location>
</feature>
<name>A0AAW0HW57_MYOGA</name>
<feature type="compositionally biased region" description="Polar residues" evidence="1">
    <location>
        <begin position="9"/>
        <end position="19"/>
    </location>
</feature>
<gene>
    <name evidence="2" type="ORF">U0070_017540</name>
</gene>
<evidence type="ECO:0000313" key="2">
    <source>
        <dbReference type="EMBL" id="KAK7806200.1"/>
    </source>
</evidence>
<evidence type="ECO:0000256" key="1">
    <source>
        <dbReference type="SAM" id="MobiDB-lite"/>
    </source>
</evidence>
<sequence length="82" mass="8763">MYQDYPGNFDTSSRGSSGSPAHAESYSSGGGGQQLPVRVGQEPVLSGEQTLEGLGGIWGKEVGREKREKETSLGFRSRKTTL</sequence>
<organism evidence="2 3">
    <name type="scientific">Myodes glareolus</name>
    <name type="common">Bank vole</name>
    <name type="synonym">Clethrionomys glareolus</name>
    <dbReference type="NCBI Taxonomy" id="447135"/>
    <lineage>
        <taxon>Eukaryota</taxon>
        <taxon>Metazoa</taxon>
        <taxon>Chordata</taxon>
        <taxon>Craniata</taxon>
        <taxon>Vertebrata</taxon>
        <taxon>Euteleostomi</taxon>
        <taxon>Mammalia</taxon>
        <taxon>Eutheria</taxon>
        <taxon>Euarchontoglires</taxon>
        <taxon>Glires</taxon>
        <taxon>Rodentia</taxon>
        <taxon>Myomorpha</taxon>
        <taxon>Muroidea</taxon>
        <taxon>Cricetidae</taxon>
        <taxon>Arvicolinae</taxon>
        <taxon>Myodes</taxon>
    </lineage>
</organism>
<dbReference type="Proteomes" id="UP001488838">
    <property type="component" value="Unassembled WGS sequence"/>
</dbReference>
<feature type="compositionally biased region" description="Basic and acidic residues" evidence="1">
    <location>
        <begin position="61"/>
        <end position="71"/>
    </location>
</feature>
<comment type="caution">
    <text evidence="2">The sequence shown here is derived from an EMBL/GenBank/DDBJ whole genome shotgun (WGS) entry which is preliminary data.</text>
</comment>
<dbReference type="AlphaFoldDB" id="A0AAW0HW57"/>
<proteinExistence type="predicted"/>
<reference evidence="2 3" key="1">
    <citation type="journal article" date="2023" name="bioRxiv">
        <title>Conserved and derived expression patterns and positive selection on dental genes reveal complex evolutionary context of ever-growing rodent molars.</title>
        <authorList>
            <person name="Calamari Z.T."/>
            <person name="Song A."/>
            <person name="Cohen E."/>
            <person name="Akter M."/>
            <person name="Roy R.D."/>
            <person name="Hallikas O."/>
            <person name="Christensen M.M."/>
            <person name="Li P."/>
            <person name="Marangoni P."/>
            <person name="Jernvall J."/>
            <person name="Klein O.D."/>
        </authorList>
    </citation>
    <scope>NUCLEOTIDE SEQUENCE [LARGE SCALE GENOMIC DNA]</scope>
    <source>
        <strain evidence="2">V071</strain>
    </source>
</reference>
<accession>A0AAW0HW57</accession>
<keyword evidence="3" id="KW-1185">Reference proteome</keyword>